<keyword evidence="3" id="KW-1185">Reference proteome</keyword>
<dbReference type="EnsemblMetazoa" id="XM_038216840.1">
    <property type="protein sequence ID" value="XP_038072768.1"/>
    <property type="gene ID" value="LOC119741142"/>
</dbReference>
<evidence type="ECO:0000313" key="3">
    <source>
        <dbReference type="Proteomes" id="UP000887568"/>
    </source>
</evidence>
<feature type="compositionally biased region" description="Polar residues" evidence="1">
    <location>
        <begin position="475"/>
        <end position="497"/>
    </location>
</feature>
<reference evidence="2" key="1">
    <citation type="submission" date="2022-11" db="UniProtKB">
        <authorList>
            <consortium name="EnsemblMetazoa"/>
        </authorList>
    </citation>
    <scope>IDENTIFICATION</scope>
</reference>
<proteinExistence type="predicted"/>
<dbReference type="Proteomes" id="UP000887568">
    <property type="component" value="Unplaced"/>
</dbReference>
<feature type="compositionally biased region" description="Polar residues" evidence="1">
    <location>
        <begin position="112"/>
        <end position="122"/>
    </location>
</feature>
<feature type="region of interest" description="Disordered" evidence="1">
    <location>
        <begin position="439"/>
        <end position="506"/>
    </location>
</feature>
<feature type="compositionally biased region" description="Basic and acidic residues" evidence="1">
    <location>
        <begin position="593"/>
        <end position="611"/>
    </location>
</feature>
<feature type="compositionally biased region" description="Polar residues" evidence="1">
    <location>
        <begin position="566"/>
        <end position="579"/>
    </location>
</feature>
<feature type="compositionally biased region" description="Polar residues" evidence="1">
    <location>
        <begin position="370"/>
        <end position="385"/>
    </location>
</feature>
<feature type="compositionally biased region" description="Basic and acidic residues" evidence="1">
    <location>
        <begin position="162"/>
        <end position="172"/>
    </location>
</feature>
<protein>
    <recommendedName>
        <fullName evidence="4">ALMS motif domain-containing protein</fullName>
    </recommendedName>
</protein>
<feature type="compositionally biased region" description="Basic and acidic residues" evidence="1">
    <location>
        <begin position="59"/>
        <end position="72"/>
    </location>
</feature>
<accession>A0A914B9B3</accession>
<evidence type="ECO:0000256" key="1">
    <source>
        <dbReference type="SAM" id="MobiDB-lite"/>
    </source>
</evidence>
<dbReference type="GeneID" id="119741142"/>
<dbReference type="RefSeq" id="XP_038072768.1">
    <property type="nucleotide sequence ID" value="XM_038216840.1"/>
</dbReference>
<feature type="compositionally biased region" description="Polar residues" evidence="1">
    <location>
        <begin position="173"/>
        <end position="185"/>
    </location>
</feature>
<evidence type="ECO:0008006" key="4">
    <source>
        <dbReference type="Google" id="ProtNLM"/>
    </source>
</evidence>
<feature type="region of interest" description="Disordered" evidence="1">
    <location>
        <begin position="370"/>
        <end position="426"/>
    </location>
</feature>
<feature type="region of interest" description="Disordered" evidence="1">
    <location>
        <begin position="566"/>
        <end position="631"/>
    </location>
</feature>
<feature type="region of interest" description="Disordered" evidence="1">
    <location>
        <begin position="45"/>
        <end position="280"/>
    </location>
</feature>
<evidence type="ECO:0000313" key="2">
    <source>
        <dbReference type="EnsemblMetazoa" id="XP_038072768.1"/>
    </source>
</evidence>
<dbReference type="AlphaFoldDB" id="A0A914B9B3"/>
<name>A0A914B9B3_PATMI</name>
<dbReference type="OMA" id="RYSMPLN"/>
<feature type="compositionally biased region" description="Acidic residues" evidence="1">
    <location>
        <begin position="196"/>
        <end position="210"/>
    </location>
</feature>
<sequence length="728" mass="79805">MADQTSKDSPCTCVSMIIKLDPNLLQRRESLFASSEAQSIIEQMTGVSGNGQVILKKSTKSEAEKPAEKAPTDEAPSSAEGTEESNRVTENKKAKPSKAQPKNSIADVASKVMNTNKLYTNDRTARAVNKWRAFRERGEKTGLADEAGREQSGAQDEEDQKAEEGESNDKTTDSAPSNLPTSASKTPIHANAVEANIEDDKETDDDSDSDNDTKSTNKPRVASPTPPISPVLNRPARARFGRRYSMPLNALPTTGAPQPSPAGSPQHGTPRASRDSSPLSAHRPHLTAAITHLQNNREKLSTLFDKRSAMISTLDRGHEVTGAGGERKVTRLCRRRASDSTATLSDFLQQQQIKLTGNGTGRLLQRRGSVCTTGLRNRQTPSQSPRGAPILNDHRPQLKSRSCEDVAAQNQRAQPHPPWPYTSGRRGSICVGQIAHAKDESLPGAKSPQKPVDREASLGPICSVKKTLQDKTTDETCGTNNDSVNNKPPEQGPSHQYMNRRRGSVSTAQIARTREMMQERQALANSDPKKNELSKSVPLTVANIKTHNSLLSPYSLQLYNERISSSSAGLTKTGDSTKSAEIVDKSSAPDGADQARRSWEKREPKREEAVGGKEAGSSPRRASTPAVLMPDSTNQQSYSLFLRTESEIKEDVEREIQERVARRRRELLAVRCVSAKGAQRLEARALAQSAAGRLKRNLQEVTKQRKTKELMQIEEERNRLFKQMLLLS</sequence>
<feature type="compositionally biased region" description="Basic and acidic residues" evidence="1">
    <location>
        <begin position="392"/>
        <end position="404"/>
    </location>
</feature>
<feature type="compositionally biased region" description="Basic and acidic residues" evidence="1">
    <location>
        <begin position="133"/>
        <end position="149"/>
    </location>
</feature>
<feature type="compositionally biased region" description="Basic and acidic residues" evidence="1">
    <location>
        <begin position="84"/>
        <end position="93"/>
    </location>
</feature>
<dbReference type="OrthoDB" id="10450603at2759"/>
<feature type="compositionally biased region" description="Polar residues" evidence="1">
    <location>
        <begin position="251"/>
        <end position="267"/>
    </location>
</feature>
<organism evidence="2 3">
    <name type="scientific">Patiria miniata</name>
    <name type="common">Bat star</name>
    <name type="synonym">Asterina miniata</name>
    <dbReference type="NCBI Taxonomy" id="46514"/>
    <lineage>
        <taxon>Eukaryota</taxon>
        <taxon>Metazoa</taxon>
        <taxon>Echinodermata</taxon>
        <taxon>Eleutherozoa</taxon>
        <taxon>Asterozoa</taxon>
        <taxon>Asteroidea</taxon>
        <taxon>Valvatacea</taxon>
        <taxon>Valvatida</taxon>
        <taxon>Asterinidae</taxon>
        <taxon>Patiria</taxon>
    </lineage>
</organism>